<feature type="coiled-coil region" evidence="1">
    <location>
        <begin position="159"/>
        <end position="235"/>
    </location>
</feature>
<feature type="compositionally biased region" description="Polar residues" evidence="2">
    <location>
        <begin position="791"/>
        <end position="802"/>
    </location>
</feature>
<dbReference type="Gene3D" id="6.10.250.3110">
    <property type="match status" value="1"/>
</dbReference>
<feature type="compositionally biased region" description="Acidic residues" evidence="2">
    <location>
        <begin position="902"/>
        <end position="916"/>
    </location>
</feature>
<feature type="region of interest" description="Disordered" evidence="2">
    <location>
        <begin position="894"/>
        <end position="979"/>
    </location>
</feature>
<sequence length="979" mass="112539">MNRSVANWMVEKHRCTEKEKRLRNLLVTNSGLRIEGGRWLDSRFDLESLDTEVLLVKVLKTLTEDRNKLMSLNEVGPNAIVNEDSNEFGYSKNVSGELKRLLMKRPKFSNIESVREFISQMARTIIACNPNASILSPDFALLANNYGLAQETTALQTQMYEMQTENERLTRNVAQLTQDNESLTEGYRTLQLAYQDLLDRGEGGTREVGELKNELQTVQNERDNLRSRIESLVTNHDKDMDKLRRSMQNACDKKLQQLTNECDANITAIQKQYRNCDPEVLKRRFEEKENRMLRMIDKLRAEQQILKDRIKYINDKNNTDNNSDKTSTRVQQLLDENETLNIRHNKLNEDYSEANVKIDQLLTTNDSLRGQLIAANVTINDLRTQVNELKLDVGRVTDELQQCLQRAMESSKSVQVLKFENDELQNELKNELKIKSETYIKSEQPPPPPPPPSQSVSMENYCFNFVNEIAVKLGVYVETEDYTVTARSVLADLTTLGSIFDIVSQSRVSYPRPSIRTSNLELLRAWMIRVDAIVKECEETEKLFEEQLMECENNIQRNKQVFIADIKKLEEDLTQKFVYELQHITENNRLYSHVYNVISIINNLTSRQPLTLNTPDVISDVDVETAEQQLRIIANYGQFLKNLIDSLRKYINTEDDTFTIITYNQRKQQKFIDDVEQTMLNINYDWDYENEPLVLDNVDPYALNTTTVDEIVAALEEPTTSERTITSEPVVIRELEQQNIEFEQPVVIHGSVIIPTDVPKTAVITEPTIVPKTAVITEPTIVPEPIEPTPNMSQPQPIASTSKTTKKRRVALTTLTTTPPRVLRTKINKPSPEFKSFSEVMNNLANQVLKTYVPQGQTSTEHEQIDKLAKFEIDQYVNVNKRAKEYEILKEQTATATSGSVDVEDVAGEEQTEDEEPRLSDLEFINDEGVEETRVSKKRKRRPNDSSVSVKIKKRNRRVVSSDTEGEEENDEKSIVNTV</sequence>
<keyword evidence="1" id="KW-0175">Coiled coil</keyword>
<dbReference type="EMBL" id="KX859083">
    <property type="protein sequence ID" value="ARX71903.1"/>
    <property type="molecule type" value="Genomic_DNA"/>
</dbReference>
<gene>
    <name evidence="3" type="ORF">EREL_044</name>
</gene>
<organism evidence="3">
    <name type="scientific">Erinnyis ello granulovirus</name>
    <dbReference type="NCBI Taxonomy" id="307444"/>
    <lineage>
        <taxon>Viruses</taxon>
        <taxon>Viruses incertae sedis</taxon>
        <taxon>Naldaviricetes</taxon>
        <taxon>Lefavirales</taxon>
        <taxon>Baculoviridae</taxon>
        <taxon>Betabaculovirus</taxon>
        <taxon>Betabaculovirus erellonis</taxon>
    </lineage>
</organism>
<reference evidence="3" key="1">
    <citation type="submission" date="2016-09" db="EMBL/GenBank/DDBJ databases">
        <title>Genome-wide Diversity of Wild Populations of Erinnyis ello granulovirus (ErelGV).</title>
        <authorList>
            <person name="Brito A.F."/>
            <person name="Melo F.L."/>
            <person name="Ardisson-Araujo D.M.P."/>
            <person name="Sihler W."/>
            <person name="Souza M.L."/>
            <person name="Ribeiro B.M."/>
        </authorList>
    </citation>
    <scope>NUCLEOTIDE SEQUENCE</scope>
    <source>
        <strain evidence="3">ErelGV-AC</strain>
    </source>
</reference>
<feature type="coiled-coil region" evidence="1">
    <location>
        <begin position="534"/>
        <end position="572"/>
    </location>
</feature>
<accession>A0A288WIM0</accession>
<evidence type="ECO:0000256" key="1">
    <source>
        <dbReference type="SAM" id="Coils"/>
    </source>
</evidence>
<name>A0A288WIM0_9BBAC</name>
<feature type="coiled-coil region" evidence="1">
    <location>
        <begin position="282"/>
        <end position="434"/>
    </location>
</feature>
<feature type="region of interest" description="Disordered" evidence="2">
    <location>
        <begin position="785"/>
        <end position="807"/>
    </location>
</feature>
<evidence type="ECO:0000313" key="3">
    <source>
        <dbReference type="EMBL" id="ARX71903.1"/>
    </source>
</evidence>
<protein>
    <submittedName>
        <fullName evidence="3">Uncharacterized protein</fullName>
    </submittedName>
</protein>
<evidence type="ECO:0000256" key="2">
    <source>
        <dbReference type="SAM" id="MobiDB-lite"/>
    </source>
</evidence>
<proteinExistence type="predicted"/>